<dbReference type="EMBL" id="BLJE01000003">
    <property type="protein sequence ID" value="GFE66109.1"/>
    <property type="molecule type" value="Genomic_DNA"/>
</dbReference>
<dbReference type="Pfam" id="PF07332">
    <property type="entry name" value="Phage_holin_3_6"/>
    <property type="match status" value="1"/>
</dbReference>
<dbReference type="OrthoDB" id="7876774at2"/>
<dbReference type="InterPro" id="IPR009937">
    <property type="entry name" value="Phage_holin_3_6"/>
</dbReference>
<proteinExistence type="predicted"/>
<dbReference type="AlphaFoldDB" id="A0A6N6JL24"/>
<gene>
    <name evidence="2" type="ORF">KIN_31830</name>
</gene>
<comment type="caution">
    <text evidence="2">The sequence shown here is derived from an EMBL/GenBank/DDBJ whole genome shotgun (WGS) entry which is preliminary data.</text>
</comment>
<keyword evidence="3" id="KW-1185">Reference proteome</keyword>
<reference evidence="2 3" key="1">
    <citation type="submission" date="2019-12" db="EMBL/GenBank/DDBJ databases">
        <title>Litoreibacter badius sp. nov., a novel bacteriochlorophyll a-containing bacterium in the genus Litoreibacter.</title>
        <authorList>
            <person name="Kanamuro M."/>
            <person name="Takabe Y."/>
            <person name="Mori K."/>
            <person name="Takaichi S."/>
            <person name="Hanada S."/>
        </authorList>
    </citation>
    <scope>NUCLEOTIDE SEQUENCE [LARGE SCALE GENOMIC DNA]</scope>
    <source>
        <strain evidence="2 3">K6</strain>
    </source>
</reference>
<keyword evidence="1" id="KW-0472">Membrane</keyword>
<dbReference type="Proteomes" id="UP000436822">
    <property type="component" value="Unassembled WGS sequence"/>
</dbReference>
<sequence length="121" mass="12402">MLQAVKRKASNAARRAGFSVGGLLCLSVGAGFLTVAAWAVLRNTYSVEVSALIMAAVFSGAGFILLAFGLGGGADESLNIKANVTQDPKTTAANNADAPPLVQAFLFGLQAGINAEKRQPH</sequence>
<dbReference type="RefSeq" id="WP_159808802.1">
    <property type="nucleotide sequence ID" value="NZ_BLJE01000003.1"/>
</dbReference>
<keyword evidence="1" id="KW-0812">Transmembrane</keyword>
<evidence type="ECO:0000256" key="1">
    <source>
        <dbReference type="SAM" id="Phobius"/>
    </source>
</evidence>
<evidence type="ECO:0000313" key="3">
    <source>
        <dbReference type="Proteomes" id="UP000436822"/>
    </source>
</evidence>
<feature type="transmembrane region" description="Helical" evidence="1">
    <location>
        <begin position="52"/>
        <end position="71"/>
    </location>
</feature>
<evidence type="ECO:0000313" key="2">
    <source>
        <dbReference type="EMBL" id="GFE66109.1"/>
    </source>
</evidence>
<feature type="transmembrane region" description="Helical" evidence="1">
    <location>
        <begin position="20"/>
        <end position="40"/>
    </location>
</feature>
<name>A0A6N6JL24_9RHOB</name>
<protein>
    <submittedName>
        <fullName evidence="2">Uncharacterized protein</fullName>
    </submittedName>
</protein>
<organism evidence="2 3">
    <name type="scientific">Litoreibacter roseus</name>
    <dbReference type="NCBI Taxonomy" id="2601869"/>
    <lineage>
        <taxon>Bacteria</taxon>
        <taxon>Pseudomonadati</taxon>
        <taxon>Pseudomonadota</taxon>
        <taxon>Alphaproteobacteria</taxon>
        <taxon>Rhodobacterales</taxon>
        <taxon>Roseobacteraceae</taxon>
        <taxon>Litoreibacter</taxon>
    </lineage>
</organism>
<keyword evidence="1" id="KW-1133">Transmembrane helix</keyword>
<accession>A0A6N6JL24</accession>